<dbReference type="EMBL" id="UZWD01000070">
    <property type="protein sequence ID" value="VDS06736.1"/>
    <property type="molecule type" value="Genomic_DNA"/>
</dbReference>
<evidence type="ECO:0000313" key="1">
    <source>
        <dbReference type="EMBL" id="VDS06736.1"/>
    </source>
</evidence>
<keyword evidence="1" id="KW-0378">Hydrolase</keyword>
<dbReference type="Gene3D" id="3.40.50.10010">
    <property type="entry name" value="Type-2 restriction enzyme NgoMIV"/>
    <property type="match status" value="1"/>
</dbReference>
<accession>A0A447IGZ0</accession>
<organism evidence="1 2">
    <name type="scientific">Devosia equisanguinis</name>
    <dbReference type="NCBI Taxonomy" id="2490941"/>
    <lineage>
        <taxon>Bacteria</taxon>
        <taxon>Pseudomonadati</taxon>
        <taxon>Pseudomonadota</taxon>
        <taxon>Alphaproteobacteria</taxon>
        <taxon>Hyphomicrobiales</taxon>
        <taxon>Devosiaceae</taxon>
        <taxon>Devosia</taxon>
    </lineage>
</organism>
<keyword evidence="2" id="KW-1185">Reference proteome</keyword>
<dbReference type="EC" id="3.1.21.4" evidence="1"/>
<evidence type="ECO:0000313" key="2">
    <source>
        <dbReference type="Proteomes" id="UP000268844"/>
    </source>
</evidence>
<protein>
    <submittedName>
        <fullName evidence="1">Type-2 restriction enzyme NgoMIV</fullName>
        <ecNumber evidence="1">3.1.21.4</ecNumber>
    </submittedName>
</protein>
<dbReference type="InterPro" id="IPR037083">
    <property type="entry name" value="NgoMIV_sf"/>
</dbReference>
<gene>
    <name evidence="1" type="primary">ngoMIVR</name>
    <name evidence="1" type="ORF">DEVEQU_03901</name>
</gene>
<dbReference type="CDD" id="cd22340">
    <property type="entry name" value="NgoMIV-like"/>
    <property type="match status" value="1"/>
</dbReference>
<dbReference type="RefSeq" id="WP_126152248.1">
    <property type="nucleotide sequence ID" value="NZ_JBHTMH010000005.1"/>
</dbReference>
<dbReference type="AlphaFoldDB" id="A0A447IGZ0"/>
<dbReference type="OrthoDB" id="5504137at2"/>
<reference evidence="1 2" key="1">
    <citation type="submission" date="2018-12" db="EMBL/GenBank/DDBJ databases">
        <authorList>
            <person name="Criscuolo A."/>
        </authorList>
    </citation>
    <scope>NUCLEOTIDE SEQUENCE [LARGE SCALE GENOMIC DNA]</scope>
    <source>
        <strain evidence="1">ACIP1116281</strain>
    </source>
</reference>
<sequence length="286" mass="30821">MNVGVSFLTDARAAFHAALLESILYANADGVPTIADGSSKTSVRISLDLLHRLGSKLVNERLAGQMAGSKFEVIVGEYLEATLPRLSHLRPGRFIFTKGSSRLAIADSDQYQHLSSLSAAMEASPELAVAIGMDYLIKPDVMILRKPEPDEFINSGEQIVDETSATLTSMRSSNGGLPMLHASVSCKWTIRSDRAQNARSEALNLIRNRKGRLPHIVIVTGEPTPGRLASLAFGTGDIDCVYHIALPELKAAVAAVGSDDAKEMLDTMIEGRRLRDIADLPLDLTA</sequence>
<dbReference type="SUPFAM" id="SSF52980">
    <property type="entry name" value="Restriction endonuclease-like"/>
    <property type="match status" value="1"/>
</dbReference>
<name>A0A447IGZ0_9HYPH</name>
<dbReference type="InterPro" id="IPR011335">
    <property type="entry name" value="Restrct_endonuc-II-like"/>
</dbReference>
<dbReference type="GO" id="GO:0009036">
    <property type="term" value="F:type II site-specific deoxyribonuclease activity"/>
    <property type="evidence" value="ECO:0007669"/>
    <property type="project" value="UniProtKB-EC"/>
</dbReference>
<proteinExistence type="predicted"/>
<dbReference type="Proteomes" id="UP000268844">
    <property type="component" value="Unassembled WGS sequence"/>
</dbReference>
<dbReference type="InterPro" id="IPR015105">
    <property type="entry name" value="NgoMIV"/>
</dbReference>
<dbReference type="GO" id="GO:0009307">
    <property type="term" value="P:DNA restriction-modification system"/>
    <property type="evidence" value="ECO:0007669"/>
    <property type="project" value="InterPro"/>
</dbReference>
<dbReference type="Pfam" id="PF09015">
    <property type="entry name" value="NgoMIV_restric"/>
    <property type="match status" value="1"/>
</dbReference>